<dbReference type="EMBL" id="NHOQ01001678">
    <property type="protein sequence ID" value="PWA23235.1"/>
    <property type="molecule type" value="Genomic_DNA"/>
</dbReference>
<protein>
    <submittedName>
        <fullName evidence="1">Uncharacterized protein</fullName>
    </submittedName>
</protein>
<evidence type="ECO:0000313" key="1">
    <source>
        <dbReference type="EMBL" id="PWA23235.1"/>
    </source>
</evidence>
<dbReference type="GO" id="GO:0048812">
    <property type="term" value="P:neuron projection morphogenesis"/>
    <property type="evidence" value="ECO:0007669"/>
    <property type="project" value="InterPro"/>
</dbReference>
<dbReference type="AlphaFoldDB" id="A0A315VJY0"/>
<dbReference type="Proteomes" id="UP000250572">
    <property type="component" value="Unassembled WGS sequence"/>
</dbReference>
<sequence length="361" mass="40314">MHKQSEAISRASDSSKRFQVLSEEWYLEQACQYCQCALHARKRLGEAAALRAEAGKGSSAHDAMRMAAEDVVFIRTQQLSLCTQPSLRAEINSRVGMAFSGLLTHVQEQDVSLRAVWLNQRSRGGLLWLLKAHTCLRYVRVKQRKNSTQQEQTVKEAPARSDLKKCKSELCLNNPMTIKQAARLRPWAENLSVTHIPAEGDRGESKPRVARAIDDGERGTTEAPAKFHPGIKPYGEPDILHRTFSGGGRNANAPPVAVALPQLPLLSCCACASSCSFFSSIGELPLAYIRSSRVFSCTMSSGSAQDVAVEHFLRDIERRSKRLHCAVIGCEEERSCSDMNLLYRKSRLDWRQREQEGSKKR</sequence>
<evidence type="ECO:0000313" key="2">
    <source>
        <dbReference type="Proteomes" id="UP000250572"/>
    </source>
</evidence>
<proteinExistence type="predicted"/>
<keyword evidence="2" id="KW-1185">Reference proteome</keyword>
<dbReference type="GO" id="GO:0043491">
    <property type="term" value="P:phosphatidylinositol 3-kinase/protein kinase B signal transduction"/>
    <property type="evidence" value="ECO:0007669"/>
    <property type="project" value="InterPro"/>
</dbReference>
<organism evidence="1 2">
    <name type="scientific">Gambusia affinis</name>
    <name type="common">Western mosquitofish</name>
    <name type="synonym">Heterandria affinis</name>
    <dbReference type="NCBI Taxonomy" id="33528"/>
    <lineage>
        <taxon>Eukaryota</taxon>
        <taxon>Metazoa</taxon>
        <taxon>Chordata</taxon>
        <taxon>Craniata</taxon>
        <taxon>Vertebrata</taxon>
        <taxon>Euteleostomi</taxon>
        <taxon>Actinopterygii</taxon>
        <taxon>Neopterygii</taxon>
        <taxon>Teleostei</taxon>
        <taxon>Neoteleostei</taxon>
        <taxon>Acanthomorphata</taxon>
        <taxon>Ovalentaria</taxon>
        <taxon>Atherinomorphae</taxon>
        <taxon>Cyprinodontiformes</taxon>
        <taxon>Poeciliidae</taxon>
        <taxon>Poeciliinae</taxon>
        <taxon>Gambusia</taxon>
    </lineage>
</organism>
<gene>
    <name evidence="1" type="ORF">CCH79_00002015</name>
</gene>
<comment type="caution">
    <text evidence="1">The sequence shown here is derived from an EMBL/GenBank/DDBJ whole genome shotgun (WGS) entry which is preliminary data.</text>
</comment>
<reference evidence="1 2" key="1">
    <citation type="journal article" date="2018" name="G3 (Bethesda)">
        <title>A High-Quality Reference Genome for the Invasive Mosquitofish Gambusia affinis Using a Chicago Library.</title>
        <authorList>
            <person name="Hoffberg S.L."/>
            <person name="Troendle N.J."/>
            <person name="Glenn T.C."/>
            <person name="Mahmud O."/>
            <person name="Louha S."/>
            <person name="Chalopin D."/>
            <person name="Bennetzen J.L."/>
            <person name="Mauricio R."/>
        </authorList>
    </citation>
    <scope>NUCLEOTIDE SEQUENCE [LARGE SCALE GENOMIC DNA]</scope>
    <source>
        <strain evidence="1">NE01/NJP1002.9</strain>
        <tissue evidence="1">Muscle</tissue>
    </source>
</reference>
<accession>A0A315VJY0</accession>
<dbReference type="InterPro" id="IPR026722">
    <property type="entry name" value="NYAP1/NYAP2"/>
</dbReference>
<name>A0A315VJY0_GAMAF</name>
<dbReference type="PANTHER" id="PTHR22633">
    <property type="entry name" value="NEURONAL TYROSINE-PHOSPHORYLATED PHOSPHOINOSITIDE-3-KINASE ADAPTER 2-RELATED"/>
    <property type="match status" value="1"/>
</dbReference>
<dbReference type="PANTHER" id="PTHR22633:SF2">
    <property type="entry name" value="NEURONAL TYROSINE-PHOSPHORYLATED PHOSPHOINOSITIDE-3-KINASE ADAPTER 1"/>
    <property type="match status" value="1"/>
</dbReference>